<evidence type="ECO:0000313" key="3">
    <source>
        <dbReference type="Proteomes" id="UP000246073"/>
    </source>
</evidence>
<gene>
    <name evidence="2" type="ORF">OHAE_358</name>
</gene>
<protein>
    <recommendedName>
        <fullName evidence="4">Glycoside hydrolase</fullName>
    </recommendedName>
</protein>
<dbReference type="PROSITE" id="PS51257">
    <property type="entry name" value="PROKAR_LIPOPROTEIN"/>
    <property type="match status" value="1"/>
</dbReference>
<dbReference type="EMBL" id="OOFM01000005">
    <property type="protein sequence ID" value="SPL64491.1"/>
    <property type="molecule type" value="Genomic_DNA"/>
</dbReference>
<evidence type="ECO:0000256" key="1">
    <source>
        <dbReference type="SAM" id="SignalP"/>
    </source>
</evidence>
<sequence length="734" mass="81011">MRKPRAAFLTCLAGLGALACWPVTAGAEEWMPVTETRLEMAPGSPLDFSSFLPNPAIDEQGRIVANAAGRLVRAAKPDEPQRLFCASLSWRLPSAGKIDHAFIDRYVRQLRLHGYNIARLHFLDTDLMLGRDGDFNFDPQALDRIRYLMAALKREGIYLTIDGLTAESGALGGKDINRWGPEGNLKRRIYVDDTAFDHWLRFQKEVYATVNPYTGLAPLHDPALALIVPFNENGIEFTSFLHGRPASGPFWPGFAPAFNAFLKKRYTGTAALSRAWGGLAAGESLEAGTVQLPQSRSGGGRRLHDFQAFAVEREQALAARFEAAYRKLGYKGLIAPYNNWFTVQTALSRMPQQAVSANSYHDWTGSMEQGTTMKQNSSIGEAAFYVSELAAGRWIGRPFFVTEYEHLFWNRYRYEAGLVFPAYAALQGWDGICRHGQGPVTLGFDEAEPLRQRIVPYTFAVDPVARAGETLASLLFRRGDVKTAPFTVPFMIQGETSLGDSLEAREPERLKPLALVGGIGLFASGLQWPETVTRGIEINYRNVALDNVLGRLKQAGLLSQDNPTDPYRGIFASATGELLLERDRSRMRVVTPRTEALAFADLKDSLTLGVVTLGNAEERGLVSVSALDEQPLATSEKMLVIFATDARNTDMRFRDSAQKVIEDWGRLPVTLLRNRVDIRLAGAASVWKLSAIGLDGKLHAPVATGEGAVEFRLDNGASANGPTTFFLLERRFSR</sequence>
<evidence type="ECO:0008006" key="4">
    <source>
        <dbReference type="Google" id="ProtNLM"/>
    </source>
</evidence>
<dbReference type="AlphaFoldDB" id="A0A2P9HK15"/>
<evidence type="ECO:0000313" key="2">
    <source>
        <dbReference type="EMBL" id="SPL64491.1"/>
    </source>
</evidence>
<feature type="signal peptide" evidence="1">
    <location>
        <begin position="1"/>
        <end position="27"/>
    </location>
</feature>
<dbReference type="InterPro" id="IPR017853">
    <property type="entry name" value="GH"/>
</dbReference>
<reference evidence="3" key="1">
    <citation type="submission" date="2017-12" db="EMBL/GenBank/DDBJ databases">
        <authorList>
            <person name="Diaz M."/>
        </authorList>
    </citation>
    <scope>NUCLEOTIDE SEQUENCE [LARGE SCALE GENOMIC DNA]</scope>
    <source>
        <strain evidence="3">FI11154</strain>
    </source>
</reference>
<dbReference type="Gene3D" id="3.20.20.80">
    <property type="entry name" value="Glycosidases"/>
    <property type="match status" value="1"/>
</dbReference>
<organism evidence="2 3">
    <name type="scientific">Ochrobactrum soli</name>
    <dbReference type="NCBI Taxonomy" id="2448455"/>
    <lineage>
        <taxon>Bacteria</taxon>
        <taxon>Pseudomonadati</taxon>
        <taxon>Pseudomonadota</taxon>
        <taxon>Alphaproteobacteria</taxon>
        <taxon>Hyphomicrobiales</taxon>
        <taxon>Brucellaceae</taxon>
        <taxon>Brucella/Ochrobactrum group</taxon>
        <taxon>Ochrobactrum</taxon>
    </lineage>
</organism>
<dbReference type="RefSeq" id="WP_235858903.1">
    <property type="nucleotide sequence ID" value="NZ_OOFM01000005.1"/>
</dbReference>
<accession>A0A2P9HK15</accession>
<dbReference type="SUPFAM" id="SSF51445">
    <property type="entry name" value="(Trans)glycosidases"/>
    <property type="match status" value="1"/>
</dbReference>
<feature type="chain" id="PRO_5015175756" description="Glycoside hydrolase" evidence="1">
    <location>
        <begin position="28"/>
        <end position="734"/>
    </location>
</feature>
<dbReference type="Proteomes" id="UP000246073">
    <property type="component" value="Unassembled WGS sequence"/>
</dbReference>
<proteinExistence type="predicted"/>
<keyword evidence="1" id="KW-0732">Signal</keyword>
<name>A0A2P9HK15_9HYPH</name>